<evidence type="ECO:0000313" key="2">
    <source>
        <dbReference type="EMBL" id="BDP43840.1"/>
    </source>
</evidence>
<dbReference type="RefSeq" id="WP_264777680.1">
    <property type="nucleotide sequence ID" value="NZ_AP026561.1"/>
</dbReference>
<dbReference type="EMBL" id="AP026561">
    <property type="protein sequence ID" value="BDP43840.1"/>
    <property type="molecule type" value="Genomic_DNA"/>
</dbReference>
<dbReference type="Proteomes" id="UP001064971">
    <property type="component" value="Plasmid pDAETH-1"/>
</dbReference>
<keyword evidence="2" id="KW-0614">Plasmid</keyword>
<feature type="domain" description="Thioredoxin" evidence="1">
    <location>
        <begin position="11"/>
        <end position="163"/>
    </location>
</feature>
<organism evidence="2 3">
    <name type="scientific">Deinococcus aetherius</name>
    <dbReference type="NCBI Taxonomy" id="200252"/>
    <lineage>
        <taxon>Bacteria</taxon>
        <taxon>Thermotogati</taxon>
        <taxon>Deinococcota</taxon>
        <taxon>Deinococci</taxon>
        <taxon>Deinococcales</taxon>
        <taxon>Deinococcaceae</taxon>
        <taxon>Deinococcus</taxon>
    </lineage>
</organism>
<gene>
    <name evidence="2" type="ORF">DAETH_38090</name>
</gene>
<sequence length="164" mass="17268">MTQTQSPALRLQPGAAFPALSAPLLGGGTLTLPQDALGAWSVVLLYRGDWCPYCRTQLTDFQRAAEKYAAAGVRVFALSADTEEEAQKTLTRHALTLPVAYGLNPGAVARSHGASTGEDGAYLQATGFVLRPDGTVALSLYSSGAVGRLNAADTLGFIQYLQKH</sequence>
<dbReference type="SUPFAM" id="SSF52833">
    <property type="entry name" value="Thioredoxin-like"/>
    <property type="match status" value="1"/>
</dbReference>
<evidence type="ECO:0000313" key="3">
    <source>
        <dbReference type="Proteomes" id="UP001064971"/>
    </source>
</evidence>
<name>A0ABM8AJG5_9DEIO</name>
<dbReference type="Gene3D" id="3.40.30.10">
    <property type="entry name" value="Glutaredoxin"/>
    <property type="match status" value="1"/>
</dbReference>
<keyword evidence="3" id="KW-1185">Reference proteome</keyword>
<dbReference type="PROSITE" id="PS51352">
    <property type="entry name" value="THIOREDOXIN_2"/>
    <property type="match status" value="1"/>
</dbReference>
<accession>A0ABM8AJG5</accession>
<dbReference type="InterPro" id="IPR000866">
    <property type="entry name" value="AhpC/TSA"/>
</dbReference>
<reference evidence="2" key="1">
    <citation type="submission" date="2022-07" db="EMBL/GenBank/DDBJ databases">
        <title>Complete Genome Sequence of the Radioresistant Bacterium Deinococcus aetherius ST0316, Isolated from the Air Dust collected in Lower Stratosphere above Japan.</title>
        <authorList>
            <person name="Satoh K."/>
            <person name="Hagiwara K."/>
            <person name="Katsumata K."/>
            <person name="Kubo A."/>
            <person name="Yokobori S."/>
            <person name="Yamagishi A."/>
            <person name="Oono Y."/>
            <person name="Narumi I."/>
        </authorList>
    </citation>
    <scope>NUCLEOTIDE SEQUENCE</scope>
    <source>
        <strain evidence="2">ST0316</strain>
        <plasmid evidence="2">pDAETH-1</plasmid>
    </source>
</reference>
<geneLocation type="plasmid" evidence="2 3">
    <name>pDAETH-1</name>
</geneLocation>
<dbReference type="InterPro" id="IPR013766">
    <property type="entry name" value="Thioredoxin_domain"/>
</dbReference>
<protein>
    <submittedName>
        <fullName evidence="2">Peroxiredoxin</fullName>
    </submittedName>
</protein>
<dbReference type="InterPro" id="IPR036249">
    <property type="entry name" value="Thioredoxin-like_sf"/>
</dbReference>
<evidence type="ECO:0000259" key="1">
    <source>
        <dbReference type="PROSITE" id="PS51352"/>
    </source>
</evidence>
<dbReference type="Pfam" id="PF00578">
    <property type="entry name" value="AhpC-TSA"/>
    <property type="match status" value="1"/>
</dbReference>
<proteinExistence type="predicted"/>